<dbReference type="AlphaFoldDB" id="A0A261FKC2"/>
<dbReference type="GO" id="GO:0016887">
    <property type="term" value="F:ATP hydrolysis activity"/>
    <property type="evidence" value="ECO:0007669"/>
    <property type="project" value="InterPro"/>
</dbReference>
<dbReference type="SUPFAM" id="SSF52540">
    <property type="entry name" value="P-loop containing nucleoside triphosphate hydrolases"/>
    <property type="match status" value="1"/>
</dbReference>
<proteinExistence type="predicted"/>
<evidence type="ECO:0000313" key="6">
    <source>
        <dbReference type="EMBL" id="OZG59611.1"/>
    </source>
</evidence>
<feature type="compositionally biased region" description="Basic and acidic residues" evidence="4">
    <location>
        <begin position="345"/>
        <end position="358"/>
    </location>
</feature>
<evidence type="ECO:0000256" key="4">
    <source>
        <dbReference type="SAM" id="MobiDB-lite"/>
    </source>
</evidence>
<keyword evidence="1" id="KW-0813">Transport</keyword>
<evidence type="ECO:0000256" key="2">
    <source>
        <dbReference type="ARBA" id="ARBA00022741"/>
    </source>
</evidence>
<dbReference type="PROSITE" id="PS50893">
    <property type="entry name" value="ABC_TRANSPORTER_2"/>
    <property type="match status" value="1"/>
</dbReference>
<evidence type="ECO:0000256" key="1">
    <source>
        <dbReference type="ARBA" id="ARBA00022448"/>
    </source>
</evidence>
<keyword evidence="2" id="KW-0547">Nucleotide-binding</keyword>
<dbReference type="InterPro" id="IPR027417">
    <property type="entry name" value="P-loop_NTPase"/>
</dbReference>
<protein>
    <submittedName>
        <fullName evidence="6">ATP-binding protein of ABC transporter system for metal</fullName>
    </submittedName>
</protein>
<evidence type="ECO:0000313" key="7">
    <source>
        <dbReference type="Proteomes" id="UP000216871"/>
    </source>
</evidence>
<feature type="region of interest" description="Disordered" evidence="4">
    <location>
        <begin position="298"/>
        <end position="358"/>
    </location>
</feature>
<feature type="domain" description="ABC transporter" evidence="5">
    <location>
        <begin position="1"/>
        <end position="227"/>
    </location>
</feature>
<dbReference type="CDD" id="cd03235">
    <property type="entry name" value="ABC_Metallic_Cations"/>
    <property type="match status" value="1"/>
</dbReference>
<dbReference type="Gene3D" id="3.40.50.300">
    <property type="entry name" value="P-loop containing nucleotide triphosphate hydrolases"/>
    <property type="match status" value="1"/>
</dbReference>
<name>A0A261FKC2_9BIFI</name>
<dbReference type="SMART" id="SM00382">
    <property type="entry name" value="AAA"/>
    <property type="match status" value="1"/>
</dbReference>
<dbReference type="InterPro" id="IPR050153">
    <property type="entry name" value="Metal_Ion_Import_ABC"/>
</dbReference>
<dbReference type="Pfam" id="PF00005">
    <property type="entry name" value="ABC_tran"/>
    <property type="match status" value="1"/>
</dbReference>
<reference evidence="6 7" key="1">
    <citation type="journal article" date="2017" name="BMC Genomics">
        <title>Comparative genomic and phylogenomic analyses of the Bifidobacteriaceae family.</title>
        <authorList>
            <person name="Lugli G.A."/>
            <person name="Milani C."/>
            <person name="Turroni F."/>
            <person name="Duranti S."/>
            <person name="Mancabelli L."/>
            <person name="Mangifesta M."/>
            <person name="Ferrario C."/>
            <person name="Modesto M."/>
            <person name="Mattarelli P."/>
            <person name="Jiri K."/>
            <person name="van Sinderen D."/>
            <person name="Ventura M."/>
        </authorList>
    </citation>
    <scope>NUCLEOTIDE SEQUENCE [LARGE SCALE GENOMIC DNA]</scope>
    <source>
        <strain evidence="6 7">DSM 100196</strain>
    </source>
</reference>
<dbReference type="Proteomes" id="UP000216871">
    <property type="component" value="Unassembled WGS sequence"/>
</dbReference>
<feature type="compositionally biased region" description="Basic and acidic residues" evidence="4">
    <location>
        <begin position="298"/>
        <end position="308"/>
    </location>
</feature>
<dbReference type="InterPro" id="IPR003593">
    <property type="entry name" value="AAA+_ATPase"/>
</dbReference>
<dbReference type="EMBL" id="MWWW01000013">
    <property type="protein sequence ID" value="OZG59611.1"/>
    <property type="molecule type" value="Genomic_DNA"/>
</dbReference>
<feature type="compositionally biased region" description="Gly residues" evidence="4">
    <location>
        <begin position="321"/>
        <end position="330"/>
    </location>
</feature>
<sequence length="358" mass="38175">MRRGDRVIWQHGTFAIPSGSVTAIVGTNGTGKTTMMKAELGLLPLAAGTLTVLGRPAGERNAQIGYVPQSYASDIDSNLTAEQSVLLGLTGTRFGIHPVTKAQRAKVHEAMEFIGIADKAKYRLSELSGGLRQRVAIAQALVCDPKLLMLDEPLANLDLASQRATVHVLAKLNRELGMTIQVVAHDLNMLLPILTGAVYLLDGHPHYADMGKVLDSTLLTHLYGTQVQVVTTPQGDMFVTPTPDEPRDQMQDMHTVAEVAQMHHHVSGERHDAQPTVVSGNADDGIQRATGVAQNPVHDHVHVNHGDGPDNTVTDDTSGNNGSGCAGGTGRPRPNSNTNPQLDGHNSHNGRDTGKDGR</sequence>
<evidence type="ECO:0000259" key="5">
    <source>
        <dbReference type="PROSITE" id="PS50893"/>
    </source>
</evidence>
<dbReference type="PANTHER" id="PTHR42734">
    <property type="entry name" value="METAL TRANSPORT SYSTEM ATP-BINDING PROTEIN TM_0124-RELATED"/>
    <property type="match status" value="1"/>
</dbReference>
<keyword evidence="3 6" id="KW-0067">ATP-binding</keyword>
<dbReference type="GO" id="GO:0005524">
    <property type="term" value="F:ATP binding"/>
    <property type="evidence" value="ECO:0007669"/>
    <property type="project" value="UniProtKB-KW"/>
</dbReference>
<organism evidence="6 7">
    <name type="scientific">Bifidobacterium myosotis</name>
    <dbReference type="NCBI Taxonomy" id="1630166"/>
    <lineage>
        <taxon>Bacteria</taxon>
        <taxon>Bacillati</taxon>
        <taxon>Actinomycetota</taxon>
        <taxon>Actinomycetes</taxon>
        <taxon>Bifidobacteriales</taxon>
        <taxon>Bifidobacteriaceae</taxon>
        <taxon>Bifidobacterium</taxon>
    </lineage>
</organism>
<gene>
    <name evidence="6" type="ORF">BMYO_1179</name>
</gene>
<evidence type="ECO:0000256" key="3">
    <source>
        <dbReference type="ARBA" id="ARBA00022840"/>
    </source>
</evidence>
<keyword evidence="7" id="KW-1185">Reference proteome</keyword>
<comment type="caution">
    <text evidence="6">The sequence shown here is derived from an EMBL/GenBank/DDBJ whole genome shotgun (WGS) entry which is preliminary data.</text>
</comment>
<dbReference type="InterPro" id="IPR003439">
    <property type="entry name" value="ABC_transporter-like_ATP-bd"/>
</dbReference>
<accession>A0A261FKC2</accession>